<organism evidence="2 3">
    <name type="scientific">Ambrosia artemisiifolia</name>
    <name type="common">Common ragweed</name>
    <dbReference type="NCBI Taxonomy" id="4212"/>
    <lineage>
        <taxon>Eukaryota</taxon>
        <taxon>Viridiplantae</taxon>
        <taxon>Streptophyta</taxon>
        <taxon>Embryophyta</taxon>
        <taxon>Tracheophyta</taxon>
        <taxon>Spermatophyta</taxon>
        <taxon>Magnoliopsida</taxon>
        <taxon>eudicotyledons</taxon>
        <taxon>Gunneridae</taxon>
        <taxon>Pentapetalae</taxon>
        <taxon>asterids</taxon>
        <taxon>campanulids</taxon>
        <taxon>Asterales</taxon>
        <taxon>Asteraceae</taxon>
        <taxon>Asteroideae</taxon>
        <taxon>Heliantheae alliance</taxon>
        <taxon>Heliantheae</taxon>
        <taxon>Ambrosia</taxon>
    </lineage>
</organism>
<protein>
    <submittedName>
        <fullName evidence="2">Uncharacterized protein</fullName>
    </submittedName>
</protein>
<comment type="similarity">
    <text evidence="1">Belongs to the protein disulfide isomerase family.</text>
</comment>
<accession>A0AAD5CS68</accession>
<dbReference type="PANTHER" id="PTHR18929:SF246">
    <property type="entry name" value="PROTEIN DISULFIDE ISOMERASE-LIKE 1-4"/>
    <property type="match status" value="1"/>
</dbReference>
<dbReference type="SUPFAM" id="SSF52833">
    <property type="entry name" value="Thioredoxin-like"/>
    <property type="match status" value="1"/>
</dbReference>
<keyword evidence="3" id="KW-1185">Reference proteome</keyword>
<dbReference type="GO" id="GO:0003756">
    <property type="term" value="F:protein disulfide isomerase activity"/>
    <property type="evidence" value="ECO:0007669"/>
    <property type="project" value="TreeGrafter"/>
</dbReference>
<name>A0AAD5CS68_AMBAR</name>
<dbReference type="GO" id="GO:0005783">
    <property type="term" value="C:endoplasmic reticulum"/>
    <property type="evidence" value="ECO:0007669"/>
    <property type="project" value="TreeGrafter"/>
</dbReference>
<dbReference type="Gene3D" id="3.40.30.10">
    <property type="entry name" value="Glutaredoxin"/>
    <property type="match status" value="1"/>
</dbReference>
<sequence length="109" mass="12536">MSADFKHPNFHGPAGKWKKTRSVIMNDIYITYKLIFVYVDLDNEDVGKPIADYFGITEEAPKVVGYTGNDDGKKFVFDQDLTLENRKIFGEDFLKDKPKPLYKSDPIPE</sequence>
<dbReference type="GO" id="GO:0006457">
    <property type="term" value="P:protein folding"/>
    <property type="evidence" value="ECO:0007669"/>
    <property type="project" value="TreeGrafter"/>
</dbReference>
<dbReference type="AlphaFoldDB" id="A0AAD5CS68"/>
<dbReference type="EMBL" id="JAMZMK010007183">
    <property type="protein sequence ID" value="KAI7745640.1"/>
    <property type="molecule type" value="Genomic_DNA"/>
</dbReference>
<gene>
    <name evidence="2" type="ORF">M8C21_002726</name>
</gene>
<evidence type="ECO:0000313" key="2">
    <source>
        <dbReference type="EMBL" id="KAI7745640.1"/>
    </source>
</evidence>
<dbReference type="InterPro" id="IPR036249">
    <property type="entry name" value="Thioredoxin-like_sf"/>
</dbReference>
<evidence type="ECO:0000313" key="3">
    <source>
        <dbReference type="Proteomes" id="UP001206925"/>
    </source>
</evidence>
<evidence type="ECO:0000256" key="1">
    <source>
        <dbReference type="ARBA" id="ARBA00006347"/>
    </source>
</evidence>
<dbReference type="GO" id="GO:0034976">
    <property type="term" value="P:response to endoplasmic reticulum stress"/>
    <property type="evidence" value="ECO:0007669"/>
    <property type="project" value="TreeGrafter"/>
</dbReference>
<proteinExistence type="inferred from homology"/>
<comment type="caution">
    <text evidence="2">The sequence shown here is derived from an EMBL/GenBank/DDBJ whole genome shotgun (WGS) entry which is preliminary data.</text>
</comment>
<dbReference type="PANTHER" id="PTHR18929">
    <property type="entry name" value="PROTEIN DISULFIDE ISOMERASE"/>
    <property type="match status" value="1"/>
</dbReference>
<reference evidence="2" key="1">
    <citation type="submission" date="2022-06" db="EMBL/GenBank/DDBJ databases">
        <title>Uncovering the hologenomic basis of an extraordinary plant invasion.</title>
        <authorList>
            <person name="Bieker V.C."/>
            <person name="Martin M.D."/>
            <person name="Gilbert T."/>
            <person name="Hodgins K."/>
            <person name="Battlay P."/>
            <person name="Petersen B."/>
            <person name="Wilson J."/>
        </authorList>
    </citation>
    <scope>NUCLEOTIDE SEQUENCE</scope>
    <source>
        <strain evidence="2">AA19_3_7</strain>
        <tissue evidence="2">Leaf</tissue>
    </source>
</reference>
<dbReference type="Proteomes" id="UP001206925">
    <property type="component" value="Unassembled WGS sequence"/>
</dbReference>